<comment type="caution">
    <text evidence="10">The sequence shown here is derived from an EMBL/GenBank/DDBJ whole genome shotgun (WGS) entry which is preliminary data.</text>
</comment>
<name>A0ABU4VQW5_9ACTN</name>
<evidence type="ECO:0000256" key="8">
    <source>
        <dbReference type="RuleBase" id="RU000683"/>
    </source>
</evidence>
<evidence type="ECO:0000256" key="6">
    <source>
        <dbReference type="ARBA" id="ARBA00023002"/>
    </source>
</evidence>
<sequence length="136" mass="15243">MDVDDVVELTLETEDPDALAAFYERALGLEPLSTERGRRWLKLGERTRLGLWAPGRHEHGDEGGRHVHFAVSARPAQLDAVHARLTSELDVAVEGPVEHDGGDRSIYFRDPAGNLVEVWDYFERREGRREGVDGLG</sequence>
<comment type="cofactor">
    <cofactor evidence="1 8">
        <name>Fe(2+)</name>
        <dbReference type="ChEBI" id="CHEBI:29033"/>
    </cofactor>
</comment>
<evidence type="ECO:0000259" key="9">
    <source>
        <dbReference type="PROSITE" id="PS51819"/>
    </source>
</evidence>
<dbReference type="PANTHER" id="PTHR21366">
    <property type="entry name" value="GLYOXALASE FAMILY PROTEIN"/>
    <property type="match status" value="1"/>
</dbReference>
<organism evidence="10 11">
    <name type="scientific">Patulibacter brassicae</name>
    <dbReference type="NCBI Taxonomy" id="1705717"/>
    <lineage>
        <taxon>Bacteria</taxon>
        <taxon>Bacillati</taxon>
        <taxon>Actinomycetota</taxon>
        <taxon>Thermoleophilia</taxon>
        <taxon>Solirubrobacterales</taxon>
        <taxon>Patulibacteraceae</taxon>
        <taxon>Patulibacter</taxon>
    </lineage>
</organism>
<evidence type="ECO:0000313" key="10">
    <source>
        <dbReference type="EMBL" id="MDX8153331.1"/>
    </source>
</evidence>
<evidence type="ECO:0000256" key="5">
    <source>
        <dbReference type="ARBA" id="ARBA00022964"/>
    </source>
</evidence>
<dbReference type="InterPro" id="IPR000486">
    <property type="entry name" value="Xdiol_ring_cleave_dOase_1/2"/>
</dbReference>
<keyword evidence="11" id="KW-1185">Reference proteome</keyword>
<dbReference type="PANTHER" id="PTHR21366:SF22">
    <property type="entry name" value="VOC DOMAIN-CONTAINING PROTEIN"/>
    <property type="match status" value="1"/>
</dbReference>
<dbReference type="InterPro" id="IPR050383">
    <property type="entry name" value="GlyoxalaseI/FosfomycinResist"/>
</dbReference>
<keyword evidence="6 8" id="KW-0560">Oxidoreductase</keyword>
<dbReference type="EMBL" id="JAXAVX010000013">
    <property type="protein sequence ID" value="MDX8153331.1"/>
    <property type="molecule type" value="Genomic_DNA"/>
</dbReference>
<dbReference type="Pfam" id="PF00903">
    <property type="entry name" value="Glyoxalase"/>
    <property type="match status" value="1"/>
</dbReference>
<dbReference type="Proteomes" id="UP001277761">
    <property type="component" value="Unassembled WGS sequence"/>
</dbReference>
<evidence type="ECO:0000256" key="2">
    <source>
        <dbReference type="ARBA" id="ARBA00008784"/>
    </source>
</evidence>
<dbReference type="PROSITE" id="PS00082">
    <property type="entry name" value="EXTRADIOL_DIOXYGENAS"/>
    <property type="match status" value="1"/>
</dbReference>
<dbReference type="InterPro" id="IPR037523">
    <property type="entry name" value="VOC_core"/>
</dbReference>
<gene>
    <name evidence="10" type="ORF">SK069_17160</name>
</gene>
<dbReference type="Gene3D" id="3.10.180.10">
    <property type="entry name" value="2,3-Dihydroxybiphenyl 1,2-Dioxygenase, domain 1"/>
    <property type="match status" value="1"/>
</dbReference>
<evidence type="ECO:0000256" key="1">
    <source>
        <dbReference type="ARBA" id="ARBA00001954"/>
    </source>
</evidence>
<keyword evidence="7 8" id="KW-0408">Iron</keyword>
<dbReference type="PROSITE" id="PS51819">
    <property type="entry name" value="VOC"/>
    <property type="match status" value="1"/>
</dbReference>
<reference evidence="10 11" key="1">
    <citation type="submission" date="2023-11" db="EMBL/GenBank/DDBJ databases">
        <authorList>
            <person name="Xu M."/>
            <person name="Jiang T."/>
        </authorList>
    </citation>
    <scope>NUCLEOTIDE SEQUENCE [LARGE SCALE GENOMIC DNA]</scope>
    <source>
        <strain evidence="10 11">SD</strain>
    </source>
</reference>
<proteinExistence type="inferred from homology"/>
<keyword evidence="4 8" id="KW-0058">Aromatic hydrocarbons catabolism</keyword>
<accession>A0ABU4VQW5</accession>
<dbReference type="InterPro" id="IPR004360">
    <property type="entry name" value="Glyas_Fos-R_dOase_dom"/>
</dbReference>
<dbReference type="SUPFAM" id="SSF54593">
    <property type="entry name" value="Glyoxalase/Bleomycin resistance protein/Dihydroxybiphenyl dioxygenase"/>
    <property type="match status" value="1"/>
</dbReference>
<keyword evidence="3" id="KW-0479">Metal-binding</keyword>
<evidence type="ECO:0000256" key="3">
    <source>
        <dbReference type="ARBA" id="ARBA00022723"/>
    </source>
</evidence>
<protein>
    <submittedName>
        <fullName evidence="10">VOC family protein</fullName>
    </submittedName>
</protein>
<evidence type="ECO:0000313" key="11">
    <source>
        <dbReference type="Proteomes" id="UP001277761"/>
    </source>
</evidence>
<keyword evidence="5 8" id="KW-0223">Dioxygenase</keyword>
<dbReference type="InterPro" id="IPR029068">
    <property type="entry name" value="Glyas_Bleomycin-R_OHBP_Dase"/>
</dbReference>
<evidence type="ECO:0000256" key="4">
    <source>
        <dbReference type="ARBA" id="ARBA00022797"/>
    </source>
</evidence>
<dbReference type="RefSeq" id="WP_319955482.1">
    <property type="nucleotide sequence ID" value="NZ_JAXAVX010000013.1"/>
</dbReference>
<comment type="similarity">
    <text evidence="2 8">Belongs to the extradiol ring-cleavage dioxygenase family.</text>
</comment>
<evidence type="ECO:0000256" key="7">
    <source>
        <dbReference type="ARBA" id="ARBA00023004"/>
    </source>
</evidence>
<feature type="domain" description="VOC" evidence="9">
    <location>
        <begin position="5"/>
        <end position="121"/>
    </location>
</feature>